<dbReference type="InterPro" id="IPR012340">
    <property type="entry name" value="NA-bd_OB-fold"/>
</dbReference>
<reference evidence="9 10" key="1">
    <citation type="submission" date="2019-09" db="EMBL/GenBank/DDBJ databases">
        <title>Draft genome sequence of various Type strains from the CCUG.</title>
        <authorList>
            <person name="Pineiro-Iglesias B."/>
            <person name="Tunovic T."/>
            <person name="Unosson C."/>
            <person name="Inganas E."/>
            <person name="Ohlen M."/>
            <person name="Cardew S."/>
            <person name="Jensie-Markopoulos S."/>
            <person name="Salva-Serra F."/>
            <person name="Jaen-Luchoro D."/>
            <person name="Karlsson R."/>
            <person name="Svensson-Stadler L."/>
            <person name="Chun J."/>
            <person name="Moore E."/>
        </authorList>
    </citation>
    <scope>NUCLEOTIDE SEQUENCE [LARGE SCALE GENOMIC DNA]</scope>
    <source>
        <strain evidence="9 10">CCUG 32756T</strain>
    </source>
</reference>
<evidence type="ECO:0000256" key="1">
    <source>
        <dbReference type="ARBA" id="ARBA00001968"/>
    </source>
</evidence>
<dbReference type="CDD" id="cd08041">
    <property type="entry name" value="OBF_kDNA_ligase_like"/>
    <property type="match status" value="1"/>
</dbReference>
<dbReference type="SUPFAM" id="SSF50249">
    <property type="entry name" value="Nucleic acid-binding proteins"/>
    <property type="match status" value="1"/>
</dbReference>
<name>A0A5M9QLK3_9HELI</name>
<dbReference type="InterPro" id="IPR050326">
    <property type="entry name" value="NAD_dep_DNA_ligaseB"/>
</dbReference>
<evidence type="ECO:0000313" key="9">
    <source>
        <dbReference type="EMBL" id="KAA8709614.1"/>
    </source>
</evidence>
<dbReference type="PANTHER" id="PTHR47810">
    <property type="entry name" value="DNA LIGASE"/>
    <property type="match status" value="1"/>
</dbReference>
<proteinExistence type="predicted"/>
<dbReference type="InterPro" id="IPR016059">
    <property type="entry name" value="DNA_ligase_ATP-dep_CS"/>
</dbReference>
<evidence type="ECO:0000256" key="2">
    <source>
        <dbReference type="ARBA" id="ARBA00022598"/>
    </source>
</evidence>
<keyword evidence="2 9" id="KW-0436">Ligase</keyword>
<dbReference type="PANTHER" id="PTHR47810:SF1">
    <property type="entry name" value="DNA LIGASE B"/>
    <property type="match status" value="1"/>
</dbReference>
<accession>A0A5M9QLK3</accession>
<evidence type="ECO:0000313" key="10">
    <source>
        <dbReference type="Proteomes" id="UP000323707"/>
    </source>
</evidence>
<comment type="catalytic activity">
    <reaction evidence="6">
        <text>ATP + (deoxyribonucleotide)n-3'-hydroxyl + 5'-phospho-(deoxyribonucleotide)m = (deoxyribonucleotide)n+m + AMP + diphosphate.</text>
        <dbReference type="EC" id="6.5.1.1"/>
    </reaction>
</comment>
<dbReference type="GO" id="GO:0005524">
    <property type="term" value="F:ATP binding"/>
    <property type="evidence" value="ECO:0007669"/>
    <property type="project" value="InterPro"/>
</dbReference>
<protein>
    <submittedName>
        <fullName evidence="9">DNA ligase</fullName>
    </submittedName>
</protein>
<dbReference type="NCBIfam" id="NF006592">
    <property type="entry name" value="PRK09125.1"/>
    <property type="match status" value="1"/>
</dbReference>
<keyword evidence="4" id="KW-0227">DNA damage</keyword>
<dbReference type="Gene3D" id="2.40.50.140">
    <property type="entry name" value="Nucleic acid-binding proteins"/>
    <property type="match status" value="1"/>
</dbReference>
<dbReference type="Gene3D" id="3.30.470.30">
    <property type="entry name" value="DNA ligase/mRNA capping enzyme"/>
    <property type="match status" value="1"/>
</dbReference>
<evidence type="ECO:0000256" key="6">
    <source>
        <dbReference type="ARBA" id="ARBA00034003"/>
    </source>
</evidence>
<dbReference type="EMBL" id="VXKE01000014">
    <property type="protein sequence ID" value="KAA8709614.1"/>
    <property type="molecule type" value="Genomic_DNA"/>
</dbReference>
<evidence type="ECO:0000256" key="7">
    <source>
        <dbReference type="SAM" id="SignalP"/>
    </source>
</evidence>
<evidence type="ECO:0000256" key="4">
    <source>
        <dbReference type="ARBA" id="ARBA00022763"/>
    </source>
</evidence>
<dbReference type="GO" id="GO:0006260">
    <property type="term" value="P:DNA replication"/>
    <property type="evidence" value="ECO:0007669"/>
    <property type="project" value="UniProtKB-KW"/>
</dbReference>
<organism evidence="9 10">
    <name type="scientific">Helicobacter canis</name>
    <dbReference type="NCBI Taxonomy" id="29419"/>
    <lineage>
        <taxon>Bacteria</taxon>
        <taxon>Pseudomonadati</taxon>
        <taxon>Campylobacterota</taxon>
        <taxon>Epsilonproteobacteria</taxon>
        <taxon>Campylobacterales</taxon>
        <taxon>Helicobacteraceae</taxon>
        <taxon>Helicobacter</taxon>
    </lineage>
</organism>
<comment type="caution">
    <text evidence="9">The sequence shown here is derived from an EMBL/GenBank/DDBJ whole genome shotgun (WGS) entry which is preliminary data.</text>
</comment>
<gene>
    <name evidence="9" type="ORF">F4V45_04915</name>
</gene>
<dbReference type="Pfam" id="PF01068">
    <property type="entry name" value="DNA_ligase_A_M"/>
    <property type="match status" value="1"/>
</dbReference>
<dbReference type="GO" id="GO:0003910">
    <property type="term" value="F:DNA ligase (ATP) activity"/>
    <property type="evidence" value="ECO:0007669"/>
    <property type="project" value="UniProtKB-EC"/>
</dbReference>
<keyword evidence="5" id="KW-0234">DNA repair</keyword>
<comment type="cofactor">
    <cofactor evidence="1">
        <name>a divalent metal cation</name>
        <dbReference type="ChEBI" id="CHEBI:60240"/>
    </cofactor>
</comment>
<dbReference type="GO" id="GO:0006310">
    <property type="term" value="P:DNA recombination"/>
    <property type="evidence" value="ECO:0007669"/>
    <property type="project" value="InterPro"/>
</dbReference>
<keyword evidence="7" id="KW-0732">Signal</keyword>
<evidence type="ECO:0000256" key="3">
    <source>
        <dbReference type="ARBA" id="ARBA00022705"/>
    </source>
</evidence>
<dbReference type="AlphaFoldDB" id="A0A5M9QLK3"/>
<feature type="signal peptide" evidence="7">
    <location>
        <begin position="1"/>
        <end position="32"/>
    </location>
</feature>
<evidence type="ECO:0000259" key="8">
    <source>
        <dbReference type="PROSITE" id="PS50160"/>
    </source>
</evidence>
<dbReference type="CDD" id="cd07896">
    <property type="entry name" value="Adenylation_kDNA_ligase_like"/>
    <property type="match status" value="1"/>
</dbReference>
<dbReference type="Proteomes" id="UP000323707">
    <property type="component" value="Unassembled WGS sequence"/>
</dbReference>
<dbReference type="Pfam" id="PF14743">
    <property type="entry name" value="DNA_ligase_OB_2"/>
    <property type="match status" value="1"/>
</dbReference>
<dbReference type="SUPFAM" id="SSF56091">
    <property type="entry name" value="DNA ligase/mRNA capping enzyme, catalytic domain"/>
    <property type="match status" value="1"/>
</dbReference>
<dbReference type="InterPro" id="IPR029319">
    <property type="entry name" value="DNA_ligase_OB"/>
</dbReference>
<dbReference type="InterPro" id="IPR012310">
    <property type="entry name" value="DNA_ligase_ATP-dep_cent"/>
</dbReference>
<feature type="chain" id="PRO_5024289794" evidence="7">
    <location>
        <begin position="33"/>
        <end position="349"/>
    </location>
</feature>
<dbReference type="PROSITE" id="PS50160">
    <property type="entry name" value="DNA_LIGASE_A3"/>
    <property type="match status" value="1"/>
</dbReference>
<dbReference type="GO" id="GO:0006281">
    <property type="term" value="P:DNA repair"/>
    <property type="evidence" value="ECO:0007669"/>
    <property type="project" value="UniProtKB-KW"/>
</dbReference>
<feature type="domain" description="ATP-dependent DNA ligase family profile" evidence="8">
    <location>
        <begin position="151"/>
        <end position="286"/>
    </location>
</feature>
<dbReference type="PROSITE" id="PS00333">
    <property type="entry name" value="DNA_LIGASE_A2"/>
    <property type="match status" value="1"/>
</dbReference>
<evidence type="ECO:0000256" key="5">
    <source>
        <dbReference type="ARBA" id="ARBA00023204"/>
    </source>
</evidence>
<sequence>MHLCKAKMASLRYRIHFLLAIMLCLAALNTRADSAKTQDPLESKVLLLMDYHKARPSNVQEFVMSEKLDGVRALWNGKQLLTRNGRVIKAPACFTKHFPPFALDGELWIGRGEFEKALALVQKDCTHCPCGGDREALDSSREDSSWGRARYYVFDVPMCGALESKAPKPQDQAHKASKQAAQGAKGAHCTLFERLKVLESYLASAPTMPISLIKHEPIASEKQLFKRLQELSEQGAEGLVLRKVAAPYERTRSPNALKLKTYSDAECKVVAHNAGKGKYAGKLGSLTCEQETTTKGVAGLMRFKIGSGFSDTERQSPPPLGSIITYKFYGTTKNGFPRFAVFHRIYQNP</sequence>
<keyword evidence="3" id="KW-0235">DNA replication</keyword>
<dbReference type="Gene3D" id="3.30.1490.70">
    <property type="match status" value="1"/>
</dbReference>